<dbReference type="Proteomes" id="UP000786662">
    <property type="component" value="Unassembled WGS sequence"/>
</dbReference>
<accession>A0A9D6HQL1</accession>
<proteinExistence type="predicted"/>
<gene>
    <name evidence="1" type="ORF">HYT38_01600</name>
</gene>
<dbReference type="AlphaFoldDB" id="A0A9D6HQL1"/>
<dbReference type="EMBL" id="JACOYY010000045">
    <property type="protein sequence ID" value="MBI2052356.1"/>
    <property type="molecule type" value="Genomic_DNA"/>
</dbReference>
<evidence type="ECO:0008006" key="3">
    <source>
        <dbReference type="Google" id="ProtNLM"/>
    </source>
</evidence>
<comment type="caution">
    <text evidence="1">The sequence shown here is derived from an EMBL/GenBank/DDBJ whole genome shotgun (WGS) entry which is preliminary data.</text>
</comment>
<evidence type="ECO:0000313" key="2">
    <source>
        <dbReference type="Proteomes" id="UP000786662"/>
    </source>
</evidence>
<name>A0A9D6HQL1_9BACT</name>
<reference evidence="1" key="1">
    <citation type="submission" date="2020-07" db="EMBL/GenBank/DDBJ databases">
        <title>Huge and variable diversity of episymbiotic CPR bacteria and DPANN archaea in groundwater ecosystems.</title>
        <authorList>
            <person name="He C.Y."/>
            <person name="Keren R."/>
            <person name="Whittaker M."/>
            <person name="Farag I.F."/>
            <person name="Doudna J."/>
            <person name="Cate J.H.D."/>
            <person name="Banfield J.F."/>
        </authorList>
    </citation>
    <scope>NUCLEOTIDE SEQUENCE</scope>
    <source>
        <strain evidence="1">NC_groundwater_191_Ag_S-0.1um_45_8</strain>
    </source>
</reference>
<protein>
    <recommendedName>
        <fullName evidence="3">LTD domain-containing protein</fullName>
    </recommendedName>
</protein>
<organism evidence="1 2">
    <name type="scientific">Candidatus Sungiibacteriota bacterium</name>
    <dbReference type="NCBI Taxonomy" id="2750080"/>
    <lineage>
        <taxon>Bacteria</taxon>
        <taxon>Candidatus Sungiibacteriota</taxon>
    </lineage>
</organism>
<evidence type="ECO:0000313" key="1">
    <source>
        <dbReference type="EMBL" id="MBI2052356.1"/>
    </source>
</evidence>
<sequence length="368" mass="40879">MLVGVLVIGAGGSVKAGKVGDIVKRSKLKSSVFISPSRQREVQMVRNSVFFSPLETAVVGGPEHNGFIQNTKVEFTLDGWQIVPFEKVRRFDVWLIGYDGGWKETGSKVVYNLPAGRKTYTLLARAKNSAGEFDNTAAVRTFMVNVSEHFGKIKIAGVVRQGSAAKPYYEKLTLRNQNSDLGINVSGWTIRAERSRFSFAIPAATRVYNPREFSANDPIVLTRNASVDVYVGKKSPLGVNFQENSCDGYLAGSFEGYDSLSASGRCVLPDSSSYNHFSIACRTFVRGISGCSTPRLTAFQFGGEPACRDFIVRNYNYQSCVERAKNRADFYQAKWKVYLGRAEEIFDDLNDKIYLYDNTGLLVDAYSY</sequence>